<sequence>MRSLAVLFVLVAVAVPALNCSSLYTTRPRFSRRAAAPRPVPTVTPPVKPADPRQGKLSWPAPGPVAAGFGPVVDPKYGTTTRRLGVDIACASGTPVKAAYPGRVSFADRFMGYGMTVIVDHGERLHTIYSRLKELSVSVGREIKDGEVLGYAADTLHFQVRMEGQSADPQLWLRPR</sequence>
<dbReference type="AlphaFoldDB" id="A0A7V0XF22"/>
<proteinExistence type="predicted"/>
<dbReference type="Gene3D" id="2.70.70.10">
    <property type="entry name" value="Glucose Permease (Domain IIA)"/>
    <property type="match status" value="1"/>
</dbReference>
<dbReference type="InterPro" id="IPR050570">
    <property type="entry name" value="Cell_wall_metabolism_enzyme"/>
</dbReference>
<dbReference type="EMBL" id="DSBX01000109">
    <property type="protein sequence ID" value="HDQ99200.1"/>
    <property type="molecule type" value="Genomic_DNA"/>
</dbReference>
<reference evidence="4" key="1">
    <citation type="journal article" date="2020" name="mSystems">
        <title>Genome- and Community-Level Interaction Insights into Carbon Utilization and Element Cycling Functions of Hydrothermarchaeota in Hydrothermal Sediment.</title>
        <authorList>
            <person name="Zhou Z."/>
            <person name="Liu Y."/>
            <person name="Xu W."/>
            <person name="Pan J."/>
            <person name="Luo Z.H."/>
            <person name="Li M."/>
        </authorList>
    </citation>
    <scope>NUCLEOTIDE SEQUENCE [LARGE SCALE GENOMIC DNA]</scope>
    <source>
        <strain evidence="4">SpSt-1182</strain>
    </source>
</reference>
<dbReference type="Pfam" id="PF01551">
    <property type="entry name" value="Peptidase_M23"/>
    <property type="match status" value="1"/>
</dbReference>
<accession>A0A7V0XF22</accession>
<dbReference type="InterPro" id="IPR016047">
    <property type="entry name" value="M23ase_b-sheet_dom"/>
</dbReference>
<organism evidence="4">
    <name type="scientific">candidate division WOR-3 bacterium</name>
    <dbReference type="NCBI Taxonomy" id="2052148"/>
    <lineage>
        <taxon>Bacteria</taxon>
        <taxon>Bacteria division WOR-3</taxon>
    </lineage>
</organism>
<evidence type="ECO:0000259" key="3">
    <source>
        <dbReference type="Pfam" id="PF01551"/>
    </source>
</evidence>
<dbReference type="PANTHER" id="PTHR21666">
    <property type="entry name" value="PEPTIDASE-RELATED"/>
    <property type="match status" value="1"/>
</dbReference>
<evidence type="ECO:0000256" key="2">
    <source>
        <dbReference type="SAM" id="MobiDB-lite"/>
    </source>
</evidence>
<gene>
    <name evidence="4" type="ORF">ENN51_02795</name>
</gene>
<dbReference type="PANTHER" id="PTHR21666:SF289">
    <property type="entry name" value="L-ALA--D-GLU ENDOPEPTIDASE"/>
    <property type="match status" value="1"/>
</dbReference>
<name>A0A7V0XF22_UNCW3</name>
<feature type="region of interest" description="Disordered" evidence="2">
    <location>
        <begin position="34"/>
        <end position="57"/>
    </location>
</feature>
<evidence type="ECO:0000256" key="1">
    <source>
        <dbReference type="ARBA" id="ARBA00022729"/>
    </source>
</evidence>
<comment type="caution">
    <text evidence="4">The sequence shown here is derived from an EMBL/GenBank/DDBJ whole genome shotgun (WGS) entry which is preliminary data.</text>
</comment>
<dbReference type="SUPFAM" id="SSF51261">
    <property type="entry name" value="Duplicated hybrid motif"/>
    <property type="match status" value="1"/>
</dbReference>
<protein>
    <recommendedName>
        <fullName evidence="3">M23ase beta-sheet core domain-containing protein</fullName>
    </recommendedName>
</protein>
<keyword evidence="1" id="KW-0732">Signal</keyword>
<dbReference type="Proteomes" id="UP000885672">
    <property type="component" value="Unassembled WGS sequence"/>
</dbReference>
<dbReference type="InterPro" id="IPR011055">
    <property type="entry name" value="Dup_hybrid_motif"/>
</dbReference>
<feature type="compositionally biased region" description="Pro residues" evidence="2">
    <location>
        <begin position="38"/>
        <end position="49"/>
    </location>
</feature>
<dbReference type="CDD" id="cd12797">
    <property type="entry name" value="M23_peptidase"/>
    <property type="match status" value="1"/>
</dbReference>
<dbReference type="GO" id="GO:0004222">
    <property type="term" value="F:metalloendopeptidase activity"/>
    <property type="evidence" value="ECO:0007669"/>
    <property type="project" value="TreeGrafter"/>
</dbReference>
<evidence type="ECO:0000313" key="4">
    <source>
        <dbReference type="EMBL" id="HDQ99200.1"/>
    </source>
</evidence>
<feature type="domain" description="M23ase beta-sheet core" evidence="3">
    <location>
        <begin position="84"/>
        <end position="169"/>
    </location>
</feature>